<organism evidence="1">
    <name type="scientific">marine sediment metagenome</name>
    <dbReference type="NCBI Taxonomy" id="412755"/>
    <lineage>
        <taxon>unclassified sequences</taxon>
        <taxon>metagenomes</taxon>
        <taxon>ecological metagenomes</taxon>
    </lineage>
</organism>
<proteinExistence type="predicted"/>
<dbReference type="AlphaFoldDB" id="X1KQZ9"/>
<accession>X1KQZ9</accession>
<evidence type="ECO:0000313" key="1">
    <source>
        <dbReference type="EMBL" id="GAH96055.1"/>
    </source>
</evidence>
<name>X1KQZ9_9ZZZZ</name>
<gene>
    <name evidence="1" type="ORF">S03H2_73018</name>
</gene>
<feature type="non-terminal residue" evidence="1">
    <location>
        <position position="37"/>
    </location>
</feature>
<comment type="caution">
    <text evidence="1">The sequence shown here is derived from an EMBL/GenBank/DDBJ whole genome shotgun (WGS) entry which is preliminary data.</text>
</comment>
<dbReference type="EMBL" id="BARU01049761">
    <property type="protein sequence ID" value="GAH96055.1"/>
    <property type="molecule type" value="Genomic_DNA"/>
</dbReference>
<sequence>GHMIGGEALKVAESIYTVTDLEIGTASKVVSIPVHKP</sequence>
<feature type="non-terminal residue" evidence="1">
    <location>
        <position position="1"/>
    </location>
</feature>
<reference evidence="1" key="1">
    <citation type="journal article" date="2014" name="Front. Microbiol.">
        <title>High frequency of phylogenetically diverse reductive dehalogenase-homologous genes in deep subseafloor sedimentary metagenomes.</title>
        <authorList>
            <person name="Kawai M."/>
            <person name="Futagami T."/>
            <person name="Toyoda A."/>
            <person name="Takaki Y."/>
            <person name="Nishi S."/>
            <person name="Hori S."/>
            <person name="Arai W."/>
            <person name="Tsubouchi T."/>
            <person name="Morono Y."/>
            <person name="Uchiyama I."/>
            <person name="Ito T."/>
            <person name="Fujiyama A."/>
            <person name="Inagaki F."/>
            <person name="Takami H."/>
        </authorList>
    </citation>
    <scope>NUCLEOTIDE SEQUENCE</scope>
    <source>
        <strain evidence="1">Expedition CK06-06</strain>
    </source>
</reference>
<protein>
    <submittedName>
        <fullName evidence="1">Uncharacterized protein</fullName>
    </submittedName>
</protein>